<keyword evidence="4" id="KW-1185">Reference proteome</keyword>
<evidence type="ECO:0000313" key="4">
    <source>
        <dbReference type="Proteomes" id="UP000443070"/>
    </source>
</evidence>
<evidence type="ECO:0000313" key="2">
    <source>
        <dbReference type="EMBL" id="MTT75389.1"/>
    </source>
</evidence>
<comment type="caution">
    <text evidence="2">The sequence shown here is derived from an EMBL/GenBank/DDBJ whole genome shotgun (WGS) entry which is preliminary data.</text>
</comment>
<dbReference type="OrthoDB" id="9795206at2"/>
<proteinExistence type="predicted"/>
<feature type="domain" description="N-acetyltransferase" evidence="1">
    <location>
        <begin position="5"/>
        <end position="154"/>
    </location>
</feature>
<dbReference type="Pfam" id="PF13302">
    <property type="entry name" value="Acetyltransf_3"/>
    <property type="match status" value="1"/>
</dbReference>
<dbReference type="RefSeq" id="WP_149877372.1">
    <property type="nucleotide sequence ID" value="NZ_CAUDCT010000002.1"/>
</dbReference>
<evidence type="ECO:0000313" key="5">
    <source>
        <dbReference type="Proteomes" id="UP000484547"/>
    </source>
</evidence>
<dbReference type="GO" id="GO:0016747">
    <property type="term" value="F:acyltransferase activity, transferring groups other than amino-acyl groups"/>
    <property type="evidence" value="ECO:0007669"/>
    <property type="project" value="InterPro"/>
</dbReference>
<dbReference type="PANTHER" id="PTHR43415:SF3">
    <property type="entry name" value="GNAT-FAMILY ACETYLTRANSFERASE"/>
    <property type="match status" value="1"/>
</dbReference>
<keyword evidence="2" id="KW-0808">Transferase</keyword>
<dbReference type="SUPFAM" id="SSF55729">
    <property type="entry name" value="Acyl-CoA N-acyltransferases (Nat)"/>
    <property type="match status" value="1"/>
</dbReference>
<dbReference type="Gene3D" id="3.40.630.30">
    <property type="match status" value="1"/>
</dbReference>
<accession>A0A7X3BV16</accession>
<dbReference type="CDD" id="cd04301">
    <property type="entry name" value="NAT_SF"/>
    <property type="match status" value="1"/>
</dbReference>
<dbReference type="InterPro" id="IPR000182">
    <property type="entry name" value="GNAT_dom"/>
</dbReference>
<evidence type="ECO:0000259" key="1">
    <source>
        <dbReference type="PROSITE" id="PS51186"/>
    </source>
</evidence>
<dbReference type="PANTHER" id="PTHR43415">
    <property type="entry name" value="SPERMIDINE N(1)-ACETYLTRANSFERASE"/>
    <property type="match status" value="1"/>
</dbReference>
<organism evidence="2 5">
    <name type="scientific">Phascolarctobacterium faecium</name>
    <dbReference type="NCBI Taxonomy" id="33025"/>
    <lineage>
        <taxon>Bacteria</taxon>
        <taxon>Bacillati</taxon>
        <taxon>Bacillota</taxon>
        <taxon>Negativicutes</taxon>
        <taxon>Acidaminococcales</taxon>
        <taxon>Acidaminococcaceae</taxon>
        <taxon>Phascolarctobacterium</taxon>
    </lineage>
</organism>
<dbReference type="Proteomes" id="UP000443070">
    <property type="component" value="Unassembled WGS sequence"/>
</dbReference>
<dbReference type="InterPro" id="IPR016181">
    <property type="entry name" value="Acyl_CoA_acyltransferase"/>
</dbReference>
<dbReference type="EMBL" id="WNBM01000001">
    <property type="protein sequence ID" value="MTT75389.1"/>
    <property type="molecule type" value="Genomic_DNA"/>
</dbReference>
<protein>
    <submittedName>
        <fullName evidence="2">GNAT family N-acetyltransferase</fullName>
    </submittedName>
</protein>
<dbReference type="AlphaFoldDB" id="A0A7X3BV16"/>
<dbReference type="EMBL" id="WNBW01000001">
    <property type="protein sequence ID" value="MTU03522.1"/>
    <property type="molecule type" value="Genomic_DNA"/>
</dbReference>
<evidence type="ECO:0000313" key="3">
    <source>
        <dbReference type="EMBL" id="MTU03522.1"/>
    </source>
</evidence>
<dbReference type="PROSITE" id="PS51186">
    <property type="entry name" value="GNAT"/>
    <property type="match status" value="1"/>
</dbReference>
<gene>
    <name evidence="2" type="ORF">GMD11_03765</name>
    <name evidence="3" type="ORF">GMD18_03770</name>
</gene>
<name>A0A7X3BV16_9FIRM</name>
<dbReference type="Proteomes" id="UP000484547">
    <property type="component" value="Unassembled WGS sequence"/>
</dbReference>
<reference evidence="4 5" key="1">
    <citation type="journal article" date="2019" name="Nat. Med.">
        <title>A library of human gut bacterial isolates paired with longitudinal multiomics data enables mechanistic microbiome research.</title>
        <authorList>
            <person name="Poyet M."/>
            <person name="Groussin M."/>
            <person name="Gibbons S.M."/>
            <person name="Avila-Pacheco J."/>
            <person name="Jiang X."/>
            <person name="Kearney S.M."/>
            <person name="Perrotta A.R."/>
            <person name="Berdy B."/>
            <person name="Zhao S."/>
            <person name="Lieberman T.D."/>
            <person name="Swanson P.K."/>
            <person name="Smith M."/>
            <person name="Roesemann S."/>
            <person name="Alexander J.E."/>
            <person name="Rich S.A."/>
            <person name="Livny J."/>
            <person name="Vlamakis H."/>
            <person name="Clish C."/>
            <person name="Bullock K."/>
            <person name="Deik A."/>
            <person name="Scott J."/>
            <person name="Pierce K.A."/>
            <person name="Xavier R.J."/>
            <person name="Alm E.J."/>
        </authorList>
    </citation>
    <scope>NUCLEOTIDE SEQUENCE [LARGE SCALE GENOMIC DNA]</scope>
    <source>
        <strain evidence="2 5">BIOML-A13</strain>
        <strain evidence="3 4">BIOML-A3</strain>
    </source>
</reference>
<sequence>MEEKIYLRRVKETDMKLLFDWRNNELVRKNSFCMDPVEWNEHVKWFNTTLVKSSVLFFILICKEQEVGQIRIDLELDNTAIINYSIAEKYRGFGYGKQILHLAETELYERFKNKYMLKALVKENNISSQVAFERLGYILQNTNRDIFKTYIKIL</sequence>